<accession>A0A9N8Z6K6</accession>
<gene>
    <name evidence="5" type="ORF">PBRASI_LOCUS1359</name>
</gene>
<dbReference type="PROSITE" id="PS50118">
    <property type="entry name" value="HMG_BOX_2"/>
    <property type="match status" value="1"/>
</dbReference>
<evidence type="ECO:0000313" key="5">
    <source>
        <dbReference type="EMBL" id="CAG8476714.1"/>
    </source>
</evidence>
<dbReference type="GO" id="GO:0005634">
    <property type="term" value="C:nucleus"/>
    <property type="evidence" value="ECO:0007669"/>
    <property type="project" value="UniProtKB-UniRule"/>
</dbReference>
<keyword evidence="3" id="KW-0539">Nucleus</keyword>
<dbReference type="InterPro" id="IPR036910">
    <property type="entry name" value="HMG_box_dom_sf"/>
</dbReference>
<keyword evidence="2" id="KW-0804">Transcription</keyword>
<dbReference type="OrthoDB" id="6247875at2759"/>
<evidence type="ECO:0000256" key="1">
    <source>
        <dbReference type="ARBA" id="ARBA00023125"/>
    </source>
</evidence>
<sequence>MTRFAQSVHVYDRSVDATVELNLDSAEYSRTVTRAILAHLKVINQGNPVFSTNLPLDALLAPSTKSRKNRGIARPQNEFVLYRKDIQPEIVRTNPTATFSEISKIAGARWKDENPDKKRFFTILSQAGYLAYQELFPGYSYKPRRAYKKKEGRSIETSRGGNNGCVEFVEHGNVN</sequence>
<keyword evidence="6" id="KW-1185">Reference proteome</keyword>
<dbReference type="InterPro" id="IPR050140">
    <property type="entry name" value="SRY-related_HMG-box_TF-like"/>
</dbReference>
<feature type="DNA-binding region" description="HMG box" evidence="3">
    <location>
        <begin position="72"/>
        <end position="140"/>
    </location>
</feature>
<dbReference type="EMBL" id="CAJVPI010000086">
    <property type="protein sequence ID" value="CAG8476714.1"/>
    <property type="molecule type" value="Genomic_DNA"/>
</dbReference>
<evidence type="ECO:0000313" key="6">
    <source>
        <dbReference type="Proteomes" id="UP000789739"/>
    </source>
</evidence>
<dbReference type="SUPFAM" id="SSF47095">
    <property type="entry name" value="HMG-box"/>
    <property type="match status" value="1"/>
</dbReference>
<evidence type="ECO:0000256" key="2">
    <source>
        <dbReference type="ARBA" id="ARBA00023163"/>
    </source>
</evidence>
<dbReference type="PANTHER" id="PTHR10270:SF161">
    <property type="entry name" value="SEX-DETERMINING REGION Y PROTEIN"/>
    <property type="match status" value="1"/>
</dbReference>
<protein>
    <submittedName>
        <fullName evidence="5">10083_t:CDS:1</fullName>
    </submittedName>
</protein>
<dbReference type="AlphaFoldDB" id="A0A9N8Z6K6"/>
<feature type="domain" description="HMG box" evidence="4">
    <location>
        <begin position="72"/>
        <end position="140"/>
    </location>
</feature>
<organism evidence="5 6">
    <name type="scientific">Paraglomus brasilianum</name>
    <dbReference type="NCBI Taxonomy" id="144538"/>
    <lineage>
        <taxon>Eukaryota</taxon>
        <taxon>Fungi</taxon>
        <taxon>Fungi incertae sedis</taxon>
        <taxon>Mucoromycota</taxon>
        <taxon>Glomeromycotina</taxon>
        <taxon>Glomeromycetes</taxon>
        <taxon>Paraglomerales</taxon>
        <taxon>Paraglomeraceae</taxon>
        <taxon>Paraglomus</taxon>
    </lineage>
</organism>
<dbReference type="Pfam" id="PF00505">
    <property type="entry name" value="HMG_box"/>
    <property type="match status" value="1"/>
</dbReference>
<dbReference type="InterPro" id="IPR009071">
    <property type="entry name" value="HMG_box_dom"/>
</dbReference>
<dbReference type="GO" id="GO:0000978">
    <property type="term" value="F:RNA polymerase II cis-regulatory region sequence-specific DNA binding"/>
    <property type="evidence" value="ECO:0007669"/>
    <property type="project" value="TreeGrafter"/>
</dbReference>
<dbReference type="CDD" id="cd01389">
    <property type="entry name" value="HMG-box_ROX1-like"/>
    <property type="match status" value="1"/>
</dbReference>
<dbReference type="Proteomes" id="UP000789739">
    <property type="component" value="Unassembled WGS sequence"/>
</dbReference>
<dbReference type="GO" id="GO:0001228">
    <property type="term" value="F:DNA-binding transcription activator activity, RNA polymerase II-specific"/>
    <property type="evidence" value="ECO:0007669"/>
    <property type="project" value="TreeGrafter"/>
</dbReference>
<keyword evidence="1 3" id="KW-0238">DNA-binding</keyword>
<evidence type="ECO:0000256" key="3">
    <source>
        <dbReference type="PROSITE-ProRule" id="PRU00267"/>
    </source>
</evidence>
<comment type="caution">
    <text evidence="5">The sequence shown here is derived from an EMBL/GenBank/DDBJ whole genome shotgun (WGS) entry which is preliminary data.</text>
</comment>
<proteinExistence type="predicted"/>
<dbReference type="Gene3D" id="1.10.30.10">
    <property type="entry name" value="High mobility group box domain"/>
    <property type="match status" value="1"/>
</dbReference>
<dbReference type="GO" id="GO:0030154">
    <property type="term" value="P:cell differentiation"/>
    <property type="evidence" value="ECO:0007669"/>
    <property type="project" value="TreeGrafter"/>
</dbReference>
<dbReference type="PANTHER" id="PTHR10270">
    <property type="entry name" value="SOX TRANSCRIPTION FACTOR"/>
    <property type="match status" value="1"/>
</dbReference>
<evidence type="ECO:0000259" key="4">
    <source>
        <dbReference type="PROSITE" id="PS50118"/>
    </source>
</evidence>
<reference evidence="5" key="1">
    <citation type="submission" date="2021-06" db="EMBL/GenBank/DDBJ databases">
        <authorList>
            <person name="Kallberg Y."/>
            <person name="Tangrot J."/>
            <person name="Rosling A."/>
        </authorList>
    </citation>
    <scope>NUCLEOTIDE SEQUENCE</scope>
    <source>
        <strain evidence="5">BR232B</strain>
    </source>
</reference>
<dbReference type="SMART" id="SM00398">
    <property type="entry name" value="HMG"/>
    <property type="match status" value="1"/>
</dbReference>
<name>A0A9N8Z6K6_9GLOM</name>